<sequence>MEPKAFTRREILKMGSLTAASAFAIAMTGVTVPANSWAMTVSALSEAQANTLLSICRSIYPHPKIGDLFYAASVESLDQQAAQNPDTHSLLASGLDDINQRSNGQWSTLSEIDKSAILTAISSTPFFQTVRGNMVVSLYDNPKIWPLFGYEGPSFAQGGYLHRGFDDINWLPDAEKE</sequence>
<dbReference type="PROSITE" id="PS51318">
    <property type="entry name" value="TAT"/>
    <property type="match status" value="1"/>
</dbReference>
<dbReference type="InterPro" id="IPR006311">
    <property type="entry name" value="TAT_signal"/>
</dbReference>
<accession>A0ABT5R0F1</accession>
<dbReference type="EMBL" id="JAJUBC010000008">
    <property type="protein sequence ID" value="MDD1793226.1"/>
    <property type="molecule type" value="Genomic_DNA"/>
</dbReference>
<evidence type="ECO:0000313" key="2">
    <source>
        <dbReference type="Proteomes" id="UP001149400"/>
    </source>
</evidence>
<proteinExistence type="predicted"/>
<gene>
    <name evidence="1" type="ORF">LRP50_08820</name>
</gene>
<protein>
    <recommendedName>
        <fullName evidence="3">Twin-arginine translocation pathway signal</fullName>
    </recommendedName>
</protein>
<comment type="caution">
    <text evidence="1">The sequence shown here is derived from an EMBL/GenBank/DDBJ whole genome shotgun (WGS) entry which is preliminary data.</text>
</comment>
<reference evidence="1" key="1">
    <citation type="submission" date="2021-12" db="EMBL/GenBank/DDBJ databases">
        <title>Enterovibrio ZSDZ35 sp. nov. and Enterovibrio ZSDZ42 sp. nov., isolated from coastal seawater in Qingdao.</title>
        <authorList>
            <person name="Zhang P."/>
        </authorList>
    </citation>
    <scope>NUCLEOTIDE SEQUENCE</scope>
    <source>
        <strain evidence="1">ZSDZ42</strain>
    </source>
</reference>
<name>A0ABT5R0F1_9GAMM</name>
<dbReference type="Proteomes" id="UP001149400">
    <property type="component" value="Unassembled WGS sequence"/>
</dbReference>
<evidence type="ECO:0008006" key="3">
    <source>
        <dbReference type="Google" id="ProtNLM"/>
    </source>
</evidence>
<organism evidence="1 2">
    <name type="scientific">Enterovibrio gelatinilyticus</name>
    <dbReference type="NCBI Taxonomy" id="2899819"/>
    <lineage>
        <taxon>Bacteria</taxon>
        <taxon>Pseudomonadati</taxon>
        <taxon>Pseudomonadota</taxon>
        <taxon>Gammaproteobacteria</taxon>
        <taxon>Vibrionales</taxon>
        <taxon>Vibrionaceae</taxon>
        <taxon>Enterovibrio</taxon>
    </lineage>
</organism>
<evidence type="ECO:0000313" key="1">
    <source>
        <dbReference type="EMBL" id="MDD1793226.1"/>
    </source>
</evidence>
<keyword evidence="2" id="KW-1185">Reference proteome</keyword>
<dbReference type="RefSeq" id="WP_274164089.1">
    <property type="nucleotide sequence ID" value="NZ_JAJUBC010000008.1"/>
</dbReference>